<comment type="function">
    <text evidence="9">The M ring may be actively involved in energy transduction.</text>
</comment>
<protein>
    <recommendedName>
        <fullName evidence="9">Flagellar M-ring protein</fullName>
    </recommendedName>
</protein>
<feature type="domain" description="Flagellar M-ring C-terminal" evidence="13">
    <location>
        <begin position="268"/>
        <end position="440"/>
    </location>
</feature>
<evidence type="ECO:0000256" key="4">
    <source>
        <dbReference type="ARBA" id="ARBA00022475"/>
    </source>
</evidence>
<evidence type="ECO:0000313" key="15">
    <source>
        <dbReference type="Proteomes" id="UP000759103"/>
    </source>
</evidence>
<evidence type="ECO:0000256" key="3">
    <source>
        <dbReference type="ARBA" id="ARBA00007971"/>
    </source>
</evidence>
<dbReference type="Pfam" id="PF08345">
    <property type="entry name" value="YscJ_FliF_C"/>
    <property type="match status" value="1"/>
</dbReference>
<feature type="transmembrane region" description="Helical" evidence="11">
    <location>
        <begin position="456"/>
        <end position="479"/>
    </location>
</feature>
<comment type="subcellular location">
    <subcellularLocation>
        <location evidence="1 9">Bacterial flagellum basal body</location>
    </subcellularLocation>
    <subcellularLocation>
        <location evidence="2">Cell membrane</location>
        <topology evidence="2">Multi-pass membrane protein</topology>
    </subcellularLocation>
</comment>
<evidence type="ECO:0000259" key="12">
    <source>
        <dbReference type="Pfam" id="PF01514"/>
    </source>
</evidence>
<dbReference type="PANTHER" id="PTHR30046:SF0">
    <property type="entry name" value="FLAGELLAR M-RING PROTEIN"/>
    <property type="match status" value="1"/>
</dbReference>
<keyword evidence="7 11" id="KW-0472">Membrane</keyword>
<dbReference type="InterPro" id="IPR045851">
    <property type="entry name" value="AMP-bd_C_sf"/>
</dbReference>
<keyword evidence="14" id="KW-0966">Cell projection</keyword>
<evidence type="ECO:0000256" key="11">
    <source>
        <dbReference type="SAM" id="Phobius"/>
    </source>
</evidence>
<evidence type="ECO:0000313" key="14">
    <source>
        <dbReference type="EMBL" id="MBW6532151.1"/>
    </source>
</evidence>
<dbReference type="PANTHER" id="PTHR30046">
    <property type="entry name" value="FLAGELLAR M-RING PROTEIN"/>
    <property type="match status" value="1"/>
</dbReference>
<proteinExistence type="inferred from homology"/>
<name>A0ABS7BRF0_9SPHN</name>
<dbReference type="PRINTS" id="PR01009">
    <property type="entry name" value="FLGMRINGFLIF"/>
</dbReference>
<dbReference type="Gene3D" id="3.30.300.30">
    <property type="match status" value="1"/>
</dbReference>
<dbReference type="PIRSF" id="PIRSF004862">
    <property type="entry name" value="FliF"/>
    <property type="match status" value="1"/>
</dbReference>
<keyword evidence="14" id="KW-0969">Cilium</keyword>
<comment type="similarity">
    <text evidence="3 9">Belongs to the FliF family.</text>
</comment>
<evidence type="ECO:0000256" key="8">
    <source>
        <dbReference type="ARBA" id="ARBA00023143"/>
    </source>
</evidence>
<feature type="compositionally biased region" description="Low complexity" evidence="10">
    <location>
        <begin position="339"/>
        <end position="352"/>
    </location>
</feature>
<dbReference type="Proteomes" id="UP000759103">
    <property type="component" value="Unassembled WGS sequence"/>
</dbReference>
<keyword evidence="15" id="KW-1185">Reference proteome</keyword>
<reference evidence="14 15" key="1">
    <citation type="submission" date="2021-07" db="EMBL/GenBank/DDBJ databases">
        <title>Sphingomonas sp.</title>
        <authorList>
            <person name="Feng G."/>
            <person name="Li J."/>
            <person name="Pan M."/>
        </authorList>
    </citation>
    <scope>NUCLEOTIDE SEQUENCE [LARGE SCALE GENOMIC DNA]</scope>
    <source>
        <strain evidence="14 15">RRHST34</strain>
    </source>
</reference>
<keyword evidence="6 11" id="KW-1133">Transmembrane helix</keyword>
<sequence length="580" mass="60824">MSNALTPSPQNPAPITLVPEKFANPLRQIQGVFAQPAVRRAGPMALMVGLIGAAGLAWSALSTPPQKVLFSGLPDSDKAAVTSALSAANITSHIDSSSDALTVDEEDFSKARMLLAGQGLPKAAPGGYAILDQLPMGVSRAVEGERLRQARETELARSIQEIDSVAEARVHLAMPEASVFVRDNAAPSASVVLKLQGGRSLSDAQVRSIVNLVASSVPGMKPDAVTVVDQLGGLLTKSGDGADAANDKRIEFQRRVEDKYRQQLIQLLTPLVGAGNFTAEVQADVNLDETSATRESYDKDGRLRAETGNWTGNMATGQAPAGIPGALSNTPPPASQLSTPQPATGAPGTPQAKPVAGGPAPDPAKQTDSFQRAYDLNKEVSVTRAAPGNIKRLSVAVLLRDPEKGKRTAMEINQINDLVKSAVGFDQTRNDNVTVISRKFADATDANDAPKWYDNAWLPVLARNVTALIIALLVLLLGVRPIAKALMKKREDASPAVIAAQAATAGTPLLGEDGQPLLGADGQPLMSDAGIAVAPPVSLDQIETSRSYEERIGAVRGFTRDNPARAALAVRDMITAEAKS</sequence>
<evidence type="ECO:0000256" key="1">
    <source>
        <dbReference type="ARBA" id="ARBA00004117"/>
    </source>
</evidence>
<feature type="compositionally biased region" description="Basic and acidic residues" evidence="10">
    <location>
        <begin position="291"/>
        <end position="305"/>
    </location>
</feature>
<evidence type="ECO:0000256" key="9">
    <source>
        <dbReference type="PIRNR" id="PIRNR004862"/>
    </source>
</evidence>
<evidence type="ECO:0000256" key="7">
    <source>
        <dbReference type="ARBA" id="ARBA00023136"/>
    </source>
</evidence>
<keyword evidence="8 9" id="KW-0975">Bacterial flagellum</keyword>
<feature type="domain" description="Flagellar M-ring N-terminal" evidence="12">
    <location>
        <begin position="62"/>
        <end position="236"/>
    </location>
</feature>
<organism evidence="14 15">
    <name type="scientific">Sphingomonas citri</name>
    <dbReference type="NCBI Taxonomy" id="2862499"/>
    <lineage>
        <taxon>Bacteria</taxon>
        <taxon>Pseudomonadati</taxon>
        <taxon>Pseudomonadota</taxon>
        <taxon>Alphaproteobacteria</taxon>
        <taxon>Sphingomonadales</taxon>
        <taxon>Sphingomonadaceae</taxon>
        <taxon>Sphingomonas</taxon>
    </lineage>
</organism>
<keyword evidence="5 11" id="KW-0812">Transmembrane</keyword>
<evidence type="ECO:0000256" key="6">
    <source>
        <dbReference type="ARBA" id="ARBA00022989"/>
    </source>
</evidence>
<dbReference type="Pfam" id="PF01514">
    <property type="entry name" value="YscJ_FliF"/>
    <property type="match status" value="1"/>
</dbReference>
<dbReference type="RefSeq" id="WP_219749513.1">
    <property type="nucleotide sequence ID" value="NZ_JAHXZN010000006.1"/>
</dbReference>
<accession>A0ABS7BRF0</accession>
<dbReference type="EMBL" id="JAHXZN010000006">
    <property type="protein sequence ID" value="MBW6532151.1"/>
    <property type="molecule type" value="Genomic_DNA"/>
</dbReference>
<keyword evidence="14" id="KW-0282">Flagellum</keyword>
<dbReference type="InterPro" id="IPR006182">
    <property type="entry name" value="FliF_N_dom"/>
</dbReference>
<evidence type="ECO:0000256" key="2">
    <source>
        <dbReference type="ARBA" id="ARBA00004651"/>
    </source>
</evidence>
<dbReference type="NCBIfam" id="TIGR00206">
    <property type="entry name" value="fliF"/>
    <property type="match status" value="1"/>
</dbReference>
<evidence type="ECO:0000259" key="13">
    <source>
        <dbReference type="Pfam" id="PF08345"/>
    </source>
</evidence>
<feature type="region of interest" description="Disordered" evidence="10">
    <location>
        <begin position="291"/>
        <end position="367"/>
    </location>
</feature>
<comment type="caution">
    <text evidence="14">The sequence shown here is derived from an EMBL/GenBank/DDBJ whole genome shotgun (WGS) entry which is preliminary data.</text>
</comment>
<dbReference type="InterPro" id="IPR013556">
    <property type="entry name" value="Flag_M-ring_C"/>
</dbReference>
<dbReference type="InterPro" id="IPR000067">
    <property type="entry name" value="FlgMring_FliF"/>
</dbReference>
<gene>
    <name evidence="14" type="primary">fliF</name>
    <name evidence="14" type="ORF">KZ820_15525</name>
</gene>
<evidence type="ECO:0000256" key="5">
    <source>
        <dbReference type="ARBA" id="ARBA00022692"/>
    </source>
</evidence>
<dbReference type="InterPro" id="IPR043427">
    <property type="entry name" value="YscJ/FliF"/>
</dbReference>
<keyword evidence="4" id="KW-1003">Cell membrane</keyword>
<evidence type="ECO:0000256" key="10">
    <source>
        <dbReference type="SAM" id="MobiDB-lite"/>
    </source>
</evidence>